<evidence type="ECO:0000313" key="2">
    <source>
        <dbReference type="EMBL" id="MFC3878293.1"/>
    </source>
</evidence>
<dbReference type="Proteomes" id="UP001595812">
    <property type="component" value="Unassembled WGS sequence"/>
</dbReference>
<reference evidence="3" key="1">
    <citation type="journal article" date="2019" name="Int. J. Syst. Evol. Microbiol.">
        <title>The Global Catalogue of Microorganisms (GCM) 10K type strain sequencing project: providing services to taxonomists for standard genome sequencing and annotation.</title>
        <authorList>
            <consortium name="The Broad Institute Genomics Platform"/>
            <consortium name="The Broad Institute Genome Sequencing Center for Infectious Disease"/>
            <person name="Wu L."/>
            <person name="Ma J."/>
        </authorList>
    </citation>
    <scope>NUCLEOTIDE SEQUENCE [LARGE SCALE GENOMIC DNA]</scope>
    <source>
        <strain evidence="3">CECT 8979</strain>
    </source>
</reference>
<protein>
    <recommendedName>
        <fullName evidence="4">DoxX-like protein</fullName>
    </recommendedName>
</protein>
<feature type="transmembrane region" description="Helical" evidence="1">
    <location>
        <begin position="97"/>
        <end position="114"/>
    </location>
</feature>
<accession>A0ABV8AJS8</accession>
<proteinExistence type="predicted"/>
<gene>
    <name evidence="2" type="ORF">ACFOSX_13720</name>
</gene>
<keyword evidence="1" id="KW-1133">Transmembrane helix</keyword>
<feature type="transmembrane region" description="Helical" evidence="1">
    <location>
        <begin position="41"/>
        <end position="59"/>
    </location>
</feature>
<evidence type="ECO:0000256" key="1">
    <source>
        <dbReference type="SAM" id="Phobius"/>
    </source>
</evidence>
<evidence type="ECO:0008006" key="4">
    <source>
        <dbReference type="Google" id="ProtNLM"/>
    </source>
</evidence>
<feature type="transmembrane region" description="Helical" evidence="1">
    <location>
        <begin position="65"/>
        <end position="85"/>
    </location>
</feature>
<dbReference type="RefSeq" id="WP_386102374.1">
    <property type="nucleotide sequence ID" value="NZ_JBHSAT010000023.1"/>
</dbReference>
<name>A0ABV8AJS8_9FLAO</name>
<dbReference type="EMBL" id="JBHSAT010000023">
    <property type="protein sequence ID" value="MFC3878293.1"/>
    <property type="molecule type" value="Genomic_DNA"/>
</dbReference>
<dbReference type="PANTHER" id="PTHR36974:SF1">
    <property type="entry name" value="DOXX FAMILY MEMBRANE PROTEIN"/>
    <property type="match status" value="1"/>
</dbReference>
<evidence type="ECO:0000313" key="3">
    <source>
        <dbReference type="Proteomes" id="UP001595812"/>
    </source>
</evidence>
<organism evidence="2 3">
    <name type="scientific">Winogradskyella maritima</name>
    <dbReference type="NCBI Taxonomy" id="1517766"/>
    <lineage>
        <taxon>Bacteria</taxon>
        <taxon>Pseudomonadati</taxon>
        <taxon>Bacteroidota</taxon>
        <taxon>Flavobacteriia</taxon>
        <taxon>Flavobacteriales</taxon>
        <taxon>Flavobacteriaceae</taxon>
        <taxon>Winogradskyella</taxon>
    </lineage>
</organism>
<sequence length="117" mass="13611">MNEPWHFYAMSAFYIIAGITHFIKPKWYVGVIPKFLPSRKTLVLGSGVIEILLGVGLLFDETREISLIGIILMLALFLVVHVHMLNDEKILSKFPKWLLIVRIPLQFVLMYWAYSYL</sequence>
<keyword evidence="1" id="KW-0472">Membrane</keyword>
<comment type="caution">
    <text evidence="2">The sequence shown here is derived from an EMBL/GenBank/DDBJ whole genome shotgun (WGS) entry which is preliminary data.</text>
</comment>
<keyword evidence="3" id="KW-1185">Reference proteome</keyword>
<feature type="transmembrane region" description="Helical" evidence="1">
    <location>
        <begin position="6"/>
        <end position="29"/>
    </location>
</feature>
<dbReference type="PANTHER" id="PTHR36974">
    <property type="entry name" value="MEMBRANE PROTEIN-RELATED"/>
    <property type="match status" value="1"/>
</dbReference>
<keyword evidence="1" id="KW-0812">Transmembrane</keyword>